<evidence type="ECO:0000256" key="3">
    <source>
        <dbReference type="ARBA" id="ARBA00022630"/>
    </source>
</evidence>
<dbReference type="Gene3D" id="1.10.8.870">
    <property type="entry name" value="Alpha-glycerophosphate oxidase, cap domain"/>
    <property type="match status" value="1"/>
</dbReference>
<feature type="compositionally biased region" description="Basic and acidic residues" evidence="7">
    <location>
        <begin position="502"/>
        <end position="511"/>
    </location>
</feature>
<dbReference type="Pfam" id="PF16901">
    <property type="entry name" value="DAO_C"/>
    <property type="match status" value="1"/>
</dbReference>
<evidence type="ECO:0000256" key="5">
    <source>
        <dbReference type="ARBA" id="ARBA00022827"/>
    </source>
</evidence>
<dbReference type="GO" id="GO:0006071">
    <property type="term" value="P:glycerol metabolic process"/>
    <property type="evidence" value="ECO:0007669"/>
    <property type="project" value="UniProtKB-KW"/>
</dbReference>
<dbReference type="AlphaFoldDB" id="A0A6S7B5S8"/>
<reference evidence="10 11" key="1">
    <citation type="submission" date="2020-04" db="EMBL/GenBank/DDBJ databases">
        <authorList>
            <person name="De Canck E."/>
        </authorList>
    </citation>
    <scope>NUCLEOTIDE SEQUENCE [LARGE SCALE GENOMIC DNA]</scope>
    <source>
        <strain evidence="10 11">LMG 28138</strain>
    </source>
</reference>
<dbReference type="SUPFAM" id="SSF51905">
    <property type="entry name" value="FAD/NAD(P)-binding domain"/>
    <property type="match status" value="1"/>
</dbReference>
<evidence type="ECO:0000313" key="10">
    <source>
        <dbReference type="EMBL" id="CAB3778787.1"/>
    </source>
</evidence>
<sequence>MTTDFDFDPASMRAGDPRSTTSRKALLTRLRQSQYSEEKYLRAQENGDAPPQRPSVSPRGEPPRDWDVIVIGGGATGLGVAVDAVSRGFRTLLLEQRDFASGTSSKATKLVHGGVRYLAQRNFPLVKEALHERGLLLKNAPHLAQPLGFVVPAYRFLEKPLYQIGLKVYDFLAGPLNLGRSRGLSRDKTLEAAPTLAGEHLRGGVLYYDAQFDDARLAIALARTVFDQGGLALNYMRVSGFLKYQDPNFPLSTQRISGVETVDVETGETFRLTAHCVINATGVWVDGMRELDDANAHAMVKPSQGTHLVLSREFLPGDAAILVPRTEDGRVLFVVPWLGHTLIGTTDTPRSDLALKNPTDPAPLEDEIDFILEAAARYLTRAPGRSDVLSAWAGLRPLVKEAEASKTPTSKLSREHTIAVSPSGLLTVTGGKWSTYRKMAEDVLDAAFVAHLLEVRPCETEALRLHGAPKPDASPGATPGRAAASRHVAAGMSAFAAPAPDIVDKADRPDDTDAAPADTPAAAAAEGSLVSGDPGGGTASSRAPANHHPDLAIYGTDAALVASLEGADEPIVPQFDLTIAQVRYAARCEFARTVEDVLARRHRGLLLNARAALAAAPRVALTLATELGHSPVWIEKQLKEFAKIAEPYRVTRREGDLPPPSGLPSQPAPDRLPDTLPASPVQVPAETDLEPSMLRSN</sequence>
<evidence type="ECO:0000256" key="4">
    <source>
        <dbReference type="ARBA" id="ARBA00022798"/>
    </source>
</evidence>
<dbReference type="GO" id="GO:0046168">
    <property type="term" value="P:glycerol-3-phosphate catabolic process"/>
    <property type="evidence" value="ECO:0007669"/>
    <property type="project" value="TreeGrafter"/>
</dbReference>
<dbReference type="Proteomes" id="UP000494115">
    <property type="component" value="Unassembled WGS sequence"/>
</dbReference>
<evidence type="ECO:0000256" key="2">
    <source>
        <dbReference type="ARBA" id="ARBA00007330"/>
    </source>
</evidence>
<dbReference type="PANTHER" id="PTHR11985:SF35">
    <property type="entry name" value="ANAEROBIC GLYCEROL-3-PHOSPHATE DEHYDROGENASE SUBUNIT A"/>
    <property type="match status" value="1"/>
</dbReference>
<evidence type="ECO:0000256" key="7">
    <source>
        <dbReference type="SAM" id="MobiDB-lite"/>
    </source>
</evidence>
<gene>
    <name evidence="10" type="ORF">LMG28138_00595</name>
</gene>
<feature type="region of interest" description="Disordered" evidence="7">
    <location>
        <begin position="500"/>
        <end position="544"/>
    </location>
</feature>
<dbReference type="InterPro" id="IPR006076">
    <property type="entry name" value="FAD-dep_OxRdtase"/>
</dbReference>
<feature type="region of interest" description="Disordered" evidence="7">
    <location>
        <begin position="1"/>
        <end position="24"/>
    </location>
</feature>
<accession>A0A6S7B5S8</accession>
<keyword evidence="3" id="KW-0285">Flavoprotein</keyword>
<organism evidence="10 11">
    <name type="scientific">Pararobbsia alpina</name>
    <dbReference type="NCBI Taxonomy" id="621374"/>
    <lineage>
        <taxon>Bacteria</taxon>
        <taxon>Pseudomonadati</taxon>
        <taxon>Pseudomonadota</taxon>
        <taxon>Betaproteobacteria</taxon>
        <taxon>Burkholderiales</taxon>
        <taxon>Burkholderiaceae</taxon>
        <taxon>Pararobbsia</taxon>
    </lineage>
</organism>
<dbReference type="Pfam" id="PF01266">
    <property type="entry name" value="DAO"/>
    <property type="match status" value="1"/>
</dbReference>
<feature type="region of interest" description="Disordered" evidence="7">
    <location>
        <begin position="466"/>
        <end position="485"/>
    </location>
</feature>
<protein>
    <recommendedName>
        <fullName evidence="12">Glycerol-3-phosphate dehydrogenase</fullName>
    </recommendedName>
</protein>
<dbReference type="InterPro" id="IPR036188">
    <property type="entry name" value="FAD/NAD-bd_sf"/>
</dbReference>
<dbReference type="EMBL" id="CADIKM010000002">
    <property type="protein sequence ID" value="CAB3778787.1"/>
    <property type="molecule type" value="Genomic_DNA"/>
</dbReference>
<evidence type="ECO:0000256" key="6">
    <source>
        <dbReference type="ARBA" id="ARBA00023002"/>
    </source>
</evidence>
<dbReference type="Gene3D" id="3.50.50.60">
    <property type="entry name" value="FAD/NAD(P)-binding domain"/>
    <property type="match status" value="1"/>
</dbReference>
<keyword evidence="11" id="KW-1185">Reference proteome</keyword>
<evidence type="ECO:0008006" key="12">
    <source>
        <dbReference type="Google" id="ProtNLM"/>
    </source>
</evidence>
<feature type="domain" description="FAD dependent oxidoreductase" evidence="8">
    <location>
        <begin position="67"/>
        <end position="434"/>
    </location>
</feature>
<keyword evidence="6" id="KW-0560">Oxidoreductase</keyword>
<feature type="domain" description="Alpha-glycerophosphate oxidase C-terminal" evidence="9">
    <location>
        <begin position="552"/>
        <end position="630"/>
    </location>
</feature>
<comment type="similarity">
    <text evidence="2">Belongs to the FAD-dependent glycerol-3-phosphate dehydrogenase family.</text>
</comment>
<dbReference type="InterPro" id="IPR000447">
    <property type="entry name" value="G3P_DH_FAD-dep"/>
</dbReference>
<dbReference type="PROSITE" id="PS00978">
    <property type="entry name" value="FAD_G3PDH_2"/>
    <property type="match status" value="1"/>
</dbReference>
<dbReference type="PANTHER" id="PTHR11985">
    <property type="entry name" value="GLYCEROL-3-PHOSPHATE DEHYDROGENASE"/>
    <property type="match status" value="1"/>
</dbReference>
<feature type="region of interest" description="Disordered" evidence="7">
    <location>
        <begin position="37"/>
        <end position="64"/>
    </location>
</feature>
<keyword evidence="4" id="KW-0319">Glycerol metabolism</keyword>
<proteinExistence type="inferred from homology"/>
<evidence type="ECO:0000313" key="11">
    <source>
        <dbReference type="Proteomes" id="UP000494115"/>
    </source>
</evidence>
<dbReference type="PRINTS" id="PR01001">
    <property type="entry name" value="FADG3PDH"/>
</dbReference>
<dbReference type="InterPro" id="IPR038299">
    <property type="entry name" value="DAO_C_sf"/>
</dbReference>
<evidence type="ECO:0000256" key="1">
    <source>
        <dbReference type="ARBA" id="ARBA00001974"/>
    </source>
</evidence>
<name>A0A6S7B5S8_9BURK</name>
<evidence type="ECO:0000259" key="8">
    <source>
        <dbReference type="Pfam" id="PF01266"/>
    </source>
</evidence>
<feature type="compositionally biased region" description="Low complexity" evidence="7">
    <location>
        <begin position="514"/>
        <end position="525"/>
    </location>
</feature>
<dbReference type="GO" id="GO:0004368">
    <property type="term" value="F:glycerol-3-phosphate dehydrogenase (quinone) activity"/>
    <property type="evidence" value="ECO:0007669"/>
    <property type="project" value="InterPro"/>
</dbReference>
<keyword evidence="5" id="KW-0274">FAD</keyword>
<feature type="region of interest" description="Disordered" evidence="7">
    <location>
        <begin position="651"/>
        <end position="697"/>
    </location>
</feature>
<dbReference type="InterPro" id="IPR031656">
    <property type="entry name" value="DAO_C"/>
</dbReference>
<dbReference type="Gene3D" id="3.30.9.10">
    <property type="entry name" value="D-Amino Acid Oxidase, subunit A, domain 2"/>
    <property type="match status" value="1"/>
</dbReference>
<comment type="cofactor">
    <cofactor evidence="1">
        <name>FAD</name>
        <dbReference type="ChEBI" id="CHEBI:57692"/>
    </cofactor>
</comment>
<evidence type="ECO:0000259" key="9">
    <source>
        <dbReference type="Pfam" id="PF16901"/>
    </source>
</evidence>